<dbReference type="AlphaFoldDB" id="A0A2T0BFK1"/>
<sequence length="838" mass="97969">MDKLIGSDKVEYYAHYDKNKDTKQLLNEHLKSVAELSKYQIPPTVNFDVISNSKMKDLCYWIGYLHDMGKYTNYFQDYLIKGEDSRFRSHAPVSACIIYLFLKDKVLGSNNNSTEEEILKFLCYVVVRLHHEALKVDNSLFSISRENSVWDNLLTERDNLFKNKIQILKDSNLENEIKDKHFEIEKLKKERLFTRIPTLVNQGRFEKDYLFFFIIYIFSVLIDNDKINSSQINIDKVKRVSPDKVEKYINSKPANRGKIDLDDKRNKSRKTMINVINNLSDTQIVNTGFFFITAPTGIGKTLSSLECALILQKRINKIMNYNPRIISAIPFINIIEQNKIEYENVFNDELKLIIHHRLSDFSNIKSVNNENMSLDKALLDVEAWDGDVILTTFVQFFQSVFTGKNKPLKKLNKMSGSIIILDEIQAVPEKYMPLIGAVLKKMNQYYGTKFILMTATQPKILEFSKLILKDESTIDNSIQLLHDYKDYFHNLHRTKLIPLLSKKLTNDEFVSLMFEKWDNKKSVLIVVNTIKRSIEVYNKLKGKIKDLGINTEVYYLSTNIIPQQRKKVIGLLKKKLKSKVPLILVSTQTIEAGVNLDFDMGFRDFAPICSIIQTAGRINRENEKTEYCPLYIVQLENDNDYVYQLMNLKLTKGILKKYPEIHEDKYGELTEEYYDMELKEDGFYKESKTIWDEGILRLNFDVIEEFRLIDKLEDVVDVFVENDAKASKIADAYEAVLKSGDKIDYDLRIIDIDENLAIRYRKHISFYEKKALLKLINGKLSDYIIQVRLTRIKDNRPIEFKARGGAESNLFWIPRDQIDQYYDKDTGYKSENNDAYIF</sequence>
<dbReference type="InterPro" id="IPR038257">
    <property type="entry name" value="CRISPR-assoc_Cas3_HD_sf"/>
</dbReference>
<keyword evidence="6 11" id="KW-0378">Hydrolase</keyword>
<feature type="domain" description="HD Cas3-type" evidence="10">
    <location>
        <begin position="19"/>
        <end position="227"/>
    </location>
</feature>
<accession>A0A2T0BFK1</accession>
<evidence type="ECO:0000256" key="6">
    <source>
        <dbReference type="ARBA" id="ARBA00022801"/>
    </source>
</evidence>
<keyword evidence="12" id="KW-1185">Reference proteome</keyword>
<evidence type="ECO:0000256" key="7">
    <source>
        <dbReference type="ARBA" id="ARBA00022806"/>
    </source>
</evidence>
<comment type="similarity">
    <text evidence="2">In the central section; belongs to the CRISPR-associated helicase Cas3 family.</text>
</comment>
<dbReference type="GO" id="GO:0004518">
    <property type="term" value="F:nuclease activity"/>
    <property type="evidence" value="ECO:0007669"/>
    <property type="project" value="UniProtKB-KW"/>
</dbReference>
<evidence type="ECO:0000256" key="4">
    <source>
        <dbReference type="ARBA" id="ARBA00022723"/>
    </source>
</evidence>
<dbReference type="EC" id="3.1.-.-" evidence="11"/>
<protein>
    <submittedName>
        <fullName evidence="11">CRISPR-associated nuclease/helicase Cas3</fullName>
        <ecNumber evidence="11">3.1.-.-</ecNumber>
    </submittedName>
</protein>
<dbReference type="CDD" id="cd09641">
    <property type="entry name" value="Cas3''_I"/>
    <property type="match status" value="1"/>
</dbReference>
<name>A0A2T0BFK1_9CLOT</name>
<dbReference type="InterPro" id="IPR054712">
    <property type="entry name" value="Cas3-like_dom"/>
</dbReference>
<dbReference type="InterPro" id="IPR011545">
    <property type="entry name" value="DEAD/DEAH_box_helicase_dom"/>
</dbReference>
<dbReference type="SMART" id="SM00490">
    <property type="entry name" value="HELICc"/>
    <property type="match status" value="1"/>
</dbReference>
<evidence type="ECO:0000256" key="2">
    <source>
        <dbReference type="ARBA" id="ARBA00009046"/>
    </source>
</evidence>
<dbReference type="GO" id="GO:0003676">
    <property type="term" value="F:nucleic acid binding"/>
    <property type="evidence" value="ECO:0007669"/>
    <property type="project" value="InterPro"/>
</dbReference>
<evidence type="ECO:0000256" key="8">
    <source>
        <dbReference type="ARBA" id="ARBA00022840"/>
    </source>
</evidence>
<dbReference type="InterPro" id="IPR001650">
    <property type="entry name" value="Helicase_C-like"/>
</dbReference>
<comment type="similarity">
    <text evidence="1">In the N-terminal section; belongs to the CRISPR-associated nuclease Cas3-HD family.</text>
</comment>
<proteinExistence type="inferred from homology"/>
<dbReference type="Proteomes" id="UP000237798">
    <property type="component" value="Unassembled WGS sequence"/>
</dbReference>
<evidence type="ECO:0000256" key="5">
    <source>
        <dbReference type="ARBA" id="ARBA00022741"/>
    </source>
</evidence>
<evidence type="ECO:0000256" key="3">
    <source>
        <dbReference type="ARBA" id="ARBA00022722"/>
    </source>
</evidence>
<dbReference type="NCBIfam" id="TIGR01587">
    <property type="entry name" value="cas3_core"/>
    <property type="match status" value="1"/>
</dbReference>
<dbReference type="SMART" id="SM00487">
    <property type="entry name" value="DEXDc"/>
    <property type="match status" value="1"/>
</dbReference>
<dbReference type="Gene3D" id="1.10.3210.30">
    <property type="match status" value="1"/>
</dbReference>
<dbReference type="NCBIfam" id="TIGR01596">
    <property type="entry name" value="cas3_HD"/>
    <property type="match status" value="1"/>
</dbReference>
<dbReference type="GO" id="GO:0046872">
    <property type="term" value="F:metal ion binding"/>
    <property type="evidence" value="ECO:0007669"/>
    <property type="project" value="UniProtKB-KW"/>
</dbReference>
<dbReference type="GO" id="GO:0016787">
    <property type="term" value="F:hydrolase activity"/>
    <property type="evidence" value="ECO:0007669"/>
    <property type="project" value="UniProtKB-KW"/>
</dbReference>
<keyword evidence="8" id="KW-0067">ATP-binding</keyword>
<dbReference type="SUPFAM" id="SSF52540">
    <property type="entry name" value="P-loop containing nucleoside triphosphate hydrolases"/>
    <property type="match status" value="1"/>
</dbReference>
<evidence type="ECO:0000313" key="11">
    <source>
        <dbReference type="EMBL" id="PRR82602.1"/>
    </source>
</evidence>
<dbReference type="EMBL" id="PVXP01000053">
    <property type="protein sequence ID" value="PRR82602.1"/>
    <property type="molecule type" value="Genomic_DNA"/>
</dbReference>
<dbReference type="InterPro" id="IPR006483">
    <property type="entry name" value="CRISPR-assoc_Cas3_HD"/>
</dbReference>
<evidence type="ECO:0000256" key="9">
    <source>
        <dbReference type="ARBA" id="ARBA00023118"/>
    </source>
</evidence>
<organism evidence="11 12">
    <name type="scientific">Clostridium luticellarii</name>
    <dbReference type="NCBI Taxonomy" id="1691940"/>
    <lineage>
        <taxon>Bacteria</taxon>
        <taxon>Bacillati</taxon>
        <taxon>Bacillota</taxon>
        <taxon>Clostridia</taxon>
        <taxon>Eubacteriales</taxon>
        <taxon>Clostridiaceae</taxon>
        <taxon>Clostridium</taxon>
    </lineage>
</organism>
<keyword evidence="9" id="KW-0051">Antiviral defense</keyword>
<gene>
    <name evidence="11" type="primary">cas3_1</name>
    <name evidence="11" type="ORF">CLLU_28250</name>
</gene>
<comment type="caution">
    <text evidence="11">The sequence shown here is derived from an EMBL/GenBank/DDBJ whole genome shotgun (WGS) entry which is preliminary data.</text>
</comment>
<dbReference type="InterPro" id="IPR027417">
    <property type="entry name" value="P-loop_NTPase"/>
</dbReference>
<dbReference type="Pfam" id="PF01966">
    <property type="entry name" value="HD"/>
    <property type="match status" value="1"/>
</dbReference>
<dbReference type="Pfam" id="PF22590">
    <property type="entry name" value="Cas3-like_C_2"/>
    <property type="match status" value="1"/>
</dbReference>
<evidence type="ECO:0000256" key="1">
    <source>
        <dbReference type="ARBA" id="ARBA00006847"/>
    </source>
</evidence>
<keyword evidence="4" id="KW-0479">Metal-binding</keyword>
<dbReference type="GO" id="GO:0004386">
    <property type="term" value="F:helicase activity"/>
    <property type="evidence" value="ECO:0007669"/>
    <property type="project" value="UniProtKB-KW"/>
</dbReference>
<dbReference type="Pfam" id="PF00270">
    <property type="entry name" value="DEAD"/>
    <property type="match status" value="1"/>
</dbReference>
<keyword evidence="5" id="KW-0547">Nucleotide-binding</keyword>
<dbReference type="InterPro" id="IPR014001">
    <property type="entry name" value="Helicase_ATP-bd"/>
</dbReference>
<keyword evidence="7 11" id="KW-0347">Helicase</keyword>
<dbReference type="InterPro" id="IPR006474">
    <property type="entry name" value="Helicase_Cas3_CRISPR-ass_core"/>
</dbReference>
<dbReference type="GO" id="GO:0005524">
    <property type="term" value="F:ATP binding"/>
    <property type="evidence" value="ECO:0007669"/>
    <property type="project" value="UniProtKB-KW"/>
</dbReference>
<dbReference type="Gene3D" id="3.40.50.300">
    <property type="entry name" value="P-loop containing nucleotide triphosphate hydrolases"/>
    <property type="match status" value="2"/>
</dbReference>
<reference evidence="11 12" key="1">
    <citation type="submission" date="2018-03" db="EMBL/GenBank/DDBJ databases">
        <title>Genome sequence of Clostridium luticellarii DSM 29923.</title>
        <authorList>
            <person name="Poehlein A."/>
            <person name="Daniel R."/>
        </authorList>
    </citation>
    <scope>NUCLEOTIDE SEQUENCE [LARGE SCALE GENOMIC DNA]</scope>
    <source>
        <strain evidence="11 12">DSM 29923</strain>
    </source>
</reference>
<dbReference type="CDD" id="cd17930">
    <property type="entry name" value="DEXHc_cas3"/>
    <property type="match status" value="1"/>
</dbReference>
<evidence type="ECO:0000259" key="10">
    <source>
        <dbReference type="PROSITE" id="PS51643"/>
    </source>
</evidence>
<dbReference type="InterPro" id="IPR006674">
    <property type="entry name" value="HD_domain"/>
</dbReference>
<evidence type="ECO:0000313" key="12">
    <source>
        <dbReference type="Proteomes" id="UP000237798"/>
    </source>
</evidence>
<dbReference type="GO" id="GO:0051607">
    <property type="term" value="P:defense response to virus"/>
    <property type="evidence" value="ECO:0007669"/>
    <property type="project" value="UniProtKB-KW"/>
</dbReference>
<keyword evidence="3" id="KW-0540">Nuclease</keyword>
<dbReference type="PROSITE" id="PS51643">
    <property type="entry name" value="HD_CAS3"/>
    <property type="match status" value="1"/>
</dbReference>